<dbReference type="InterPro" id="IPR032299">
    <property type="entry name" value="DUF4843"/>
</dbReference>
<dbReference type="Pfam" id="PF16132">
    <property type="entry name" value="DUF4843"/>
    <property type="match status" value="1"/>
</dbReference>
<keyword evidence="2" id="KW-1185">Reference proteome</keyword>
<dbReference type="Proteomes" id="UP000192980">
    <property type="component" value="Unassembled WGS sequence"/>
</dbReference>
<dbReference type="PROSITE" id="PS51257">
    <property type="entry name" value="PROKAR_LIPOPROTEIN"/>
    <property type="match status" value="1"/>
</dbReference>
<proteinExistence type="predicted"/>
<dbReference type="AlphaFoldDB" id="A0A1X7KR33"/>
<dbReference type="STRING" id="561061.SAMN05660862_3116"/>
<accession>A0A1X7KR33</accession>
<evidence type="ECO:0000313" key="1">
    <source>
        <dbReference type="EMBL" id="SMG43752.1"/>
    </source>
</evidence>
<gene>
    <name evidence="1" type="ORF">SAMN05660862_3116</name>
</gene>
<protein>
    <submittedName>
        <fullName evidence="1">Uncharacterized protein</fullName>
    </submittedName>
</protein>
<sequence length="270" mass="31505">MSYHFRTRKHNQDNNMKRFAQTICILFALMSTFSCEKDKLIDYSGEPSIYFFETNRPLKFQGEILKDSTIIEFAATNLTDSIQPIVIATLSKPENVDRSYILKVDPKSTAIEGTHYEFVTKDFVISKNEIQDTVFIKWSKKPEMANTEFKLYLYIESNENFNTDMKDRVINPNTGEKISHIKYQIIAHDMIPKPVYWLDSFYGPFTRKKFLLMCEVFDMEPLYFINLMDISEMTALAKMMHRYLNEQKAAGNIIYEDNGTPMTMGSVGQQ</sequence>
<organism evidence="1 2">
    <name type="scientific">Sphingobacterium psychroaquaticum</name>
    <dbReference type="NCBI Taxonomy" id="561061"/>
    <lineage>
        <taxon>Bacteria</taxon>
        <taxon>Pseudomonadati</taxon>
        <taxon>Bacteroidota</taxon>
        <taxon>Sphingobacteriia</taxon>
        <taxon>Sphingobacteriales</taxon>
        <taxon>Sphingobacteriaceae</taxon>
        <taxon>Sphingobacterium</taxon>
    </lineage>
</organism>
<name>A0A1X7KR33_9SPHI</name>
<dbReference type="EMBL" id="FXAU01000006">
    <property type="protein sequence ID" value="SMG43752.1"/>
    <property type="molecule type" value="Genomic_DNA"/>
</dbReference>
<reference evidence="1 2" key="1">
    <citation type="submission" date="2017-04" db="EMBL/GenBank/DDBJ databases">
        <authorList>
            <person name="Afonso C.L."/>
            <person name="Miller P.J."/>
            <person name="Scott M.A."/>
            <person name="Spackman E."/>
            <person name="Goraichik I."/>
            <person name="Dimitrov K.M."/>
            <person name="Suarez D.L."/>
            <person name="Swayne D.E."/>
        </authorList>
    </citation>
    <scope>NUCLEOTIDE SEQUENCE [LARGE SCALE GENOMIC DNA]</scope>
    <source>
        <strain evidence="1 2">DSM 22418</strain>
    </source>
</reference>
<evidence type="ECO:0000313" key="2">
    <source>
        <dbReference type="Proteomes" id="UP000192980"/>
    </source>
</evidence>